<dbReference type="Gene3D" id="3.40.50.1820">
    <property type="entry name" value="alpha/beta hydrolase"/>
    <property type="match status" value="1"/>
</dbReference>
<evidence type="ECO:0000256" key="1">
    <source>
        <dbReference type="ARBA" id="ARBA00005964"/>
    </source>
</evidence>
<protein>
    <recommendedName>
        <fullName evidence="4">Carboxylesterase type B domain-containing protein</fullName>
    </recommendedName>
</protein>
<dbReference type="AlphaFoldDB" id="A0AAN8S4C7"/>
<evidence type="ECO:0000256" key="3">
    <source>
        <dbReference type="SAM" id="Phobius"/>
    </source>
</evidence>
<accession>A0AAN8S4C7</accession>
<dbReference type="Pfam" id="PF00135">
    <property type="entry name" value="COesterase"/>
    <property type="match status" value="1"/>
</dbReference>
<evidence type="ECO:0000256" key="2">
    <source>
        <dbReference type="ARBA" id="ARBA00023180"/>
    </source>
</evidence>
<comment type="similarity">
    <text evidence="1">Belongs to the type-B carboxylesterase/lipase family.</text>
</comment>
<comment type="caution">
    <text evidence="5">The sequence shown here is derived from an EMBL/GenBank/DDBJ whole genome shotgun (WGS) entry which is preliminary data.</text>
</comment>
<sequence>MRINIQISDYGNRGLEAPYAVVAFVHGESYEWNSGNGYEGNVVASYGHVIFVTINYRLGILGEFLLPFIYVMYFLHV</sequence>
<evidence type="ECO:0000313" key="6">
    <source>
        <dbReference type="Proteomes" id="UP001372834"/>
    </source>
</evidence>
<keyword evidence="3" id="KW-0812">Transmembrane</keyword>
<feature type="transmembrane region" description="Helical" evidence="3">
    <location>
        <begin position="54"/>
        <end position="75"/>
    </location>
</feature>
<evidence type="ECO:0000259" key="4">
    <source>
        <dbReference type="Pfam" id="PF00135"/>
    </source>
</evidence>
<dbReference type="EMBL" id="JAWJWE010000038">
    <property type="protein sequence ID" value="KAK6623345.1"/>
    <property type="molecule type" value="Genomic_DNA"/>
</dbReference>
<dbReference type="InterPro" id="IPR051093">
    <property type="entry name" value="Neuroligin/BSAL"/>
</dbReference>
<reference evidence="5 6" key="1">
    <citation type="submission" date="2023-10" db="EMBL/GenBank/DDBJ databases">
        <title>Genomes of two closely related lineages of the louse Polyplax serrata with different host specificities.</title>
        <authorList>
            <person name="Martinu J."/>
            <person name="Tarabai H."/>
            <person name="Stefka J."/>
            <person name="Hypsa V."/>
        </authorList>
    </citation>
    <scope>NUCLEOTIDE SEQUENCE [LARGE SCALE GENOMIC DNA]</scope>
    <source>
        <strain evidence="5">HR10_N</strain>
    </source>
</reference>
<keyword evidence="3" id="KW-1133">Transmembrane helix</keyword>
<proteinExistence type="inferred from homology"/>
<feature type="domain" description="Carboxylesterase type B" evidence="4">
    <location>
        <begin position="18"/>
        <end position="62"/>
    </location>
</feature>
<keyword evidence="3" id="KW-0472">Membrane</keyword>
<gene>
    <name evidence="5" type="ORF">RUM43_009197</name>
</gene>
<dbReference type="PANTHER" id="PTHR43903">
    <property type="entry name" value="NEUROLIGIN"/>
    <property type="match status" value="1"/>
</dbReference>
<keyword evidence="2" id="KW-0325">Glycoprotein</keyword>
<dbReference type="InterPro" id="IPR002018">
    <property type="entry name" value="CarbesteraseB"/>
</dbReference>
<dbReference type="InterPro" id="IPR029058">
    <property type="entry name" value="AB_hydrolase_fold"/>
</dbReference>
<dbReference type="Proteomes" id="UP001372834">
    <property type="component" value="Unassembled WGS sequence"/>
</dbReference>
<organism evidence="5 6">
    <name type="scientific">Polyplax serrata</name>
    <name type="common">Common mouse louse</name>
    <dbReference type="NCBI Taxonomy" id="468196"/>
    <lineage>
        <taxon>Eukaryota</taxon>
        <taxon>Metazoa</taxon>
        <taxon>Ecdysozoa</taxon>
        <taxon>Arthropoda</taxon>
        <taxon>Hexapoda</taxon>
        <taxon>Insecta</taxon>
        <taxon>Pterygota</taxon>
        <taxon>Neoptera</taxon>
        <taxon>Paraneoptera</taxon>
        <taxon>Psocodea</taxon>
        <taxon>Troctomorpha</taxon>
        <taxon>Phthiraptera</taxon>
        <taxon>Anoplura</taxon>
        <taxon>Polyplacidae</taxon>
        <taxon>Polyplax</taxon>
    </lineage>
</organism>
<name>A0AAN8S4C7_POLSC</name>
<evidence type="ECO:0000313" key="5">
    <source>
        <dbReference type="EMBL" id="KAK6623345.1"/>
    </source>
</evidence>
<dbReference type="SUPFAM" id="SSF53474">
    <property type="entry name" value="alpha/beta-Hydrolases"/>
    <property type="match status" value="1"/>
</dbReference>